<keyword evidence="6" id="KW-0328">Glycosyltransferase</keyword>
<evidence type="ECO:0000256" key="18">
    <source>
        <dbReference type="ARBA" id="ARBA00032181"/>
    </source>
</evidence>
<dbReference type="PANTHER" id="PTHR46420">
    <property type="entry name" value="BETA-1,4-GLUCURONYLTRANSFERASE 1"/>
    <property type="match status" value="1"/>
</dbReference>
<evidence type="ECO:0000256" key="5">
    <source>
        <dbReference type="ARBA" id="ARBA00017962"/>
    </source>
</evidence>
<dbReference type="GO" id="GO:0046872">
    <property type="term" value="F:metal ion binding"/>
    <property type="evidence" value="ECO:0007669"/>
    <property type="project" value="UniProtKB-KW"/>
</dbReference>
<dbReference type="GO" id="GO:0015020">
    <property type="term" value="F:glucuronosyltransferase activity"/>
    <property type="evidence" value="ECO:0007669"/>
    <property type="project" value="InterPro"/>
</dbReference>
<evidence type="ECO:0000256" key="9">
    <source>
        <dbReference type="ARBA" id="ARBA00022723"/>
    </source>
</evidence>
<name>A0A7R8ZT35_9CRUS</name>
<organism evidence="21">
    <name type="scientific">Cyprideis torosa</name>
    <dbReference type="NCBI Taxonomy" id="163714"/>
    <lineage>
        <taxon>Eukaryota</taxon>
        <taxon>Metazoa</taxon>
        <taxon>Ecdysozoa</taxon>
        <taxon>Arthropoda</taxon>
        <taxon>Crustacea</taxon>
        <taxon>Oligostraca</taxon>
        <taxon>Ostracoda</taxon>
        <taxon>Podocopa</taxon>
        <taxon>Podocopida</taxon>
        <taxon>Cytherocopina</taxon>
        <taxon>Cytheroidea</taxon>
        <taxon>Cytherideidae</taxon>
        <taxon>Cyprideis</taxon>
    </lineage>
</organism>
<dbReference type="PANTHER" id="PTHR46420:SF1">
    <property type="entry name" value="BETA-1,4-GLUCURONYLTRANSFERASE 1"/>
    <property type="match status" value="1"/>
</dbReference>
<evidence type="ECO:0000256" key="2">
    <source>
        <dbReference type="ARBA" id="ARBA00004323"/>
    </source>
</evidence>
<dbReference type="UniPathway" id="UPA00378"/>
<comment type="pathway">
    <text evidence="3">Protein modification; protein glycosylation.</text>
</comment>
<keyword evidence="15" id="KW-0464">Manganese</keyword>
<evidence type="ECO:0000256" key="14">
    <source>
        <dbReference type="ARBA" id="ARBA00023180"/>
    </source>
</evidence>
<evidence type="ECO:0000256" key="17">
    <source>
        <dbReference type="ARBA" id="ARBA00032175"/>
    </source>
</evidence>
<dbReference type="GO" id="GO:0035269">
    <property type="term" value="P:protein O-linked glycosylation via mannose"/>
    <property type="evidence" value="ECO:0007669"/>
    <property type="project" value="TreeGrafter"/>
</dbReference>
<dbReference type="Pfam" id="PF13896">
    <property type="entry name" value="Glyco_transf_49"/>
    <property type="match status" value="1"/>
</dbReference>
<evidence type="ECO:0000256" key="7">
    <source>
        <dbReference type="ARBA" id="ARBA00022679"/>
    </source>
</evidence>
<evidence type="ECO:0000256" key="3">
    <source>
        <dbReference type="ARBA" id="ARBA00004922"/>
    </source>
</evidence>
<keyword evidence="9" id="KW-0479">Metal-binding</keyword>
<protein>
    <recommendedName>
        <fullName evidence="5">Beta-1,4-glucuronyltransferase 1</fullName>
    </recommendedName>
    <alternativeName>
        <fullName evidence="16">I-beta-1,3-N-acetylglucosaminyltransferase</fullName>
    </alternativeName>
    <alternativeName>
        <fullName evidence="19">N-acetyllactosaminide beta-1,3-N-acetylglucosaminyltransferase</fullName>
    </alternativeName>
    <alternativeName>
        <fullName evidence="17">Poly-N-acetyllactosamine extension enzyme</fullName>
    </alternativeName>
    <alternativeName>
        <fullName evidence="18">UDP-GlcNAc:betaGal beta-1,3-N-acetylglucosaminyltransferase 1</fullName>
    </alternativeName>
</protein>
<dbReference type="EMBL" id="OB662999">
    <property type="protein sequence ID" value="CAD7230837.1"/>
    <property type="molecule type" value="Genomic_DNA"/>
</dbReference>
<comment type="catalytic activity">
    <reaction evidence="20">
        <text>3-O-[beta-D-Xyl-(1-&gt;4)-Rib-ol-P-Rib-ol-P-3-beta-D-GalNAc-(1-&gt;3)-beta-D-GlcNAc-(1-&gt;4)-(O-6-P-alpha-D-Man)]-Thr-[protein] + UDP-alpha-D-glucuronate = 3-O-[beta-D-GlcA-(1-&gt;3)-beta-D-Xyl-(1-&gt;4)-Rib-ol-P-Rib-ol-P-3-beta-D-GalNAc-(1-&gt;3)-beta-D-GlcNAc-(1-&gt;4)-(O-6-P-alpha-D-Man)]-Thr-[protein] + UDP + H(+)</text>
        <dbReference type="Rhea" id="RHEA:46860"/>
        <dbReference type="Rhea" id="RHEA-COMP:15023"/>
        <dbReference type="Rhea" id="RHEA-COMP:17482"/>
        <dbReference type="ChEBI" id="CHEBI:15378"/>
        <dbReference type="ChEBI" id="CHEBI:58052"/>
        <dbReference type="ChEBI" id="CHEBI:58223"/>
        <dbReference type="ChEBI" id="CHEBI:142405"/>
        <dbReference type="ChEBI" id="CHEBI:177336"/>
    </reaction>
</comment>
<keyword evidence="11" id="KW-1133">Transmembrane helix</keyword>
<evidence type="ECO:0000256" key="13">
    <source>
        <dbReference type="ARBA" id="ARBA00023136"/>
    </source>
</evidence>
<keyword evidence="10" id="KW-0735">Signal-anchor</keyword>
<evidence type="ECO:0000256" key="15">
    <source>
        <dbReference type="ARBA" id="ARBA00023211"/>
    </source>
</evidence>
<gene>
    <name evidence="21" type="ORF">CTOB1V02_LOCUS8693</name>
</gene>
<keyword evidence="14" id="KW-0325">Glycoprotein</keyword>
<evidence type="ECO:0000256" key="20">
    <source>
        <dbReference type="ARBA" id="ARBA00047852"/>
    </source>
</evidence>
<dbReference type="OrthoDB" id="6479716at2759"/>
<keyword evidence="12" id="KW-0333">Golgi apparatus</keyword>
<evidence type="ECO:0000256" key="8">
    <source>
        <dbReference type="ARBA" id="ARBA00022692"/>
    </source>
</evidence>
<evidence type="ECO:0000256" key="16">
    <source>
        <dbReference type="ARBA" id="ARBA00030723"/>
    </source>
</evidence>
<proteinExistence type="inferred from homology"/>
<evidence type="ECO:0000256" key="19">
    <source>
        <dbReference type="ARBA" id="ARBA00033291"/>
    </source>
</evidence>
<evidence type="ECO:0000256" key="11">
    <source>
        <dbReference type="ARBA" id="ARBA00022989"/>
    </source>
</evidence>
<evidence type="ECO:0000256" key="4">
    <source>
        <dbReference type="ARBA" id="ARBA00008539"/>
    </source>
</evidence>
<evidence type="ECO:0000256" key="1">
    <source>
        <dbReference type="ARBA" id="ARBA00001936"/>
    </source>
</evidence>
<keyword evidence="8" id="KW-0812">Transmembrane</keyword>
<comment type="subcellular location">
    <subcellularLocation>
        <location evidence="2">Golgi apparatus membrane</location>
        <topology evidence="2">Single-pass type II membrane protein</topology>
    </subcellularLocation>
</comment>
<comment type="cofactor">
    <cofactor evidence="1">
        <name>Mn(2+)</name>
        <dbReference type="ChEBI" id="CHEBI:29035"/>
    </cofactor>
</comment>
<evidence type="ECO:0000256" key="6">
    <source>
        <dbReference type="ARBA" id="ARBA00022676"/>
    </source>
</evidence>
<keyword evidence="7" id="KW-0808">Transferase</keyword>
<reference evidence="21" key="1">
    <citation type="submission" date="2020-11" db="EMBL/GenBank/DDBJ databases">
        <authorList>
            <person name="Tran Van P."/>
        </authorList>
    </citation>
    <scope>NUCLEOTIDE SEQUENCE</scope>
</reference>
<evidence type="ECO:0000256" key="10">
    <source>
        <dbReference type="ARBA" id="ARBA00022968"/>
    </source>
</evidence>
<accession>A0A7R8ZT35</accession>
<comment type="similarity">
    <text evidence="4">Belongs to the glycosyltransferase 49 family.</text>
</comment>
<dbReference type="GO" id="GO:0000139">
    <property type="term" value="C:Golgi membrane"/>
    <property type="evidence" value="ECO:0007669"/>
    <property type="project" value="UniProtKB-SubCell"/>
</dbReference>
<dbReference type="AlphaFoldDB" id="A0A7R8ZT35"/>
<keyword evidence="13" id="KW-0472">Membrane</keyword>
<dbReference type="InterPro" id="IPR043189">
    <property type="entry name" value="B4GAT1"/>
</dbReference>
<evidence type="ECO:0000256" key="12">
    <source>
        <dbReference type="ARBA" id="ARBA00023034"/>
    </source>
</evidence>
<sequence>MFRRILRLKPFLVALATALLCLLLLVLVDQGRLPDGPSFLTRDLSPSVRLGARHPAGILPNSIEETSNAEFNVKASFTGCRDKSTQTRMWLEKDEGSDLKALEDEDSESVLSRGIYDWSRQYKLLPFVYAADSSFWEKPLCMSTQVSFDRLGDLDELSSYWNGPISVVVYTPDVEFALAREAISILRLCQENIRKKVTFHLVTDAEHPPVTEMPEEYEPDVASQHTCKDLKETLLSLQKLRPDSMMKWRDSLAYPQNVLRNFARTTCPGKYVYTPDADMLTTSKDAYENILEFLGKEEQNNCEKCAYVLPVYEINEKVKALPTSKPQLLKLIAEKRARIFHATFAPKNSASSNLTYWQTLPALPDEKISVAYKVTKYMIGYEPVYIANASVVPKFDERFKGYGSTRYTQAFEMQSAGFQFQVLDNVFLCHRGFQTLKSRPKWRAAQQVLNNQLVLPFAKEVITRYGGKDPYHFVSFAKGVQKISIPYAGGMQHSPGVRSA</sequence>
<evidence type="ECO:0000313" key="21">
    <source>
        <dbReference type="EMBL" id="CAD7230837.1"/>
    </source>
</evidence>